<evidence type="ECO:0000256" key="1">
    <source>
        <dbReference type="ARBA" id="ARBA00006295"/>
    </source>
</evidence>
<dbReference type="InterPro" id="IPR057240">
    <property type="entry name" value="ParB_dimer_C"/>
</dbReference>
<dbReference type="EMBL" id="VSSQ01062517">
    <property type="protein sequence ID" value="MPN15680.1"/>
    <property type="molecule type" value="Genomic_DNA"/>
</dbReference>
<organism evidence="6">
    <name type="scientific">bioreactor metagenome</name>
    <dbReference type="NCBI Taxonomy" id="1076179"/>
    <lineage>
        <taxon>unclassified sequences</taxon>
        <taxon>metagenomes</taxon>
        <taxon>ecological metagenomes</taxon>
    </lineage>
</organism>
<dbReference type="GO" id="GO:0005694">
    <property type="term" value="C:chromosome"/>
    <property type="evidence" value="ECO:0007669"/>
    <property type="project" value="TreeGrafter"/>
</dbReference>
<dbReference type="Gene3D" id="1.10.10.2830">
    <property type="match status" value="1"/>
</dbReference>
<dbReference type="SUPFAM" id="SSF110849">
    <property type="entry name" value="ParB/Sulfiredoxin"/>
    <property type="match status" value="1"/>
</dbReference>
<evidence type="ECO:0000256" key="3">
    <source>
        <dbReference type="ARBA" id="ARBA00023125"/>
    </source>
</evidence>
<dbReference type="NCBIfam" id="TIGR00180">
    <property type="entry name" value="parB_part"/>
    <property type="match status" value="1"/>
</dbReference>
<evidence type="ECO:0000256" key="2">
    <source>
        <dbReference type="ARBA" id="ARBA00022829"/>
    </source>
</evidence>
<evidence type="ECO:0000256" key="4">
    <source>
        <dbReference type="SAM" id="MobiDB-lite"/>
    </source>
</evidence>
<comment type="similarity">
    <text evidence="1">Belongs to the ParB family.</text>
</comment>
<dbReference type="InterPro" id="IPR041468">
    <property type="entry name" value="HTH_ParB/Spo0J"/>
</dbReference>
<evidence type="ECO:0000259" key="5">
    <source>
        <dbReference type="SMART" id="SM00470"/>
    </source>
</evidence>
<dbReference type="GO" id="GO:0007059">
    <property type="term" value="P:chromosome segregation"/>
    <property type="evidence" value="ECO:0007669"/>
    <property type="project" value="UniProtKB-KW"/>
</dbReference>
<dbReference type="InterPro" id="IPR036086">
    <property type="entry name" value="ParB/Sulfiredoxin_sf"/>
</dbReference>
<dbReference type="InterPro" id="IPR050336">
    <property type="entry name" value="Chromosome_partition/occlusion"/>
</dbReference>
<reference evidence="6" key="1">
    <citation type="submission" date="2019-08" db="EMBL/GenBank/DDBJ databases">
        <authorList>
            <person name="Kucharzyk K."/>
            <person name="Murdoch R.W."/>
            <person name="Higgins S."/>
            <person name="Loffler F."/>
        </authorList>
    </citation>
    <scope>NUCLEOTIDE SEQUENCE</scope>
</reference>
<proteinExistence type="inferred from homology"/>
<dbReference type="FunFam" id="1.10.10.2830:FF:000001">
    <property type="entry name" value="Chromosome partitioning protein ParB"/>
    <property type="match status" value="1"/>
</dbReference>
<dbReference type="InterPro" id="IPR004437">
    <property type="entry name" value="ParB/RepB/Spo0J"/>
</dbReference>
<comment type="caution">
    <text evidence="6">The sequence shown here is derived from an EMBL/GenBank/DDBJ whole genome shotgun (WGS) entry which is preliminary data.</text>
</comment>
<dbReference type="GO" id="GO:0003677">
    <property type="term" value="F:DNA binding"/>
    <property type="evidence" value="ECO:0007669"/>
    <property type="project" value="UniProtKB-KW"/>
</dbReference>
<protein>
    <submittedName>
        <fullName evidence="6">Stage 0 sporulation protein J</fullName>
    </submittedName>
</protein>
<dbReference type="InterPro" id="IPR003115">
    <property type="entry name" value="ParB_N"/>
</dbReference>
<gene>
    <name evidence="6" type="primary">spo0J_25</name>
    <name evidence="6" type="ORF">SDC9_163014</name>
</gene>
<dbReference type="FunFam" id="3.90.1530.30:FF:000001">
    <property type="entry name" value="Chromosome partitioning protein ParB"/>
    <property type="match status" value="1"/>
</dbReference>
<dbReference type="Pfam" id="PF02195">
    <property type="entry name" value="ParB_N"/>
    <property type="match status" value="1"/>
</dbReference>
<dbReference type="Gene3D" id="3.90.1530.30">
    <property type="match status" value="1"/>
</dbReference>
<feature type="region of interest" description="Disordered" evidence="4">
    <location>
        <begin position="1"/>
        <end position="34"/>
    </location>
</feature>
<dbReference type="SMART" id="SM00470">
    <property type="entry name" value="ParB"/>
    <property type="match status" value="1"/>
</dbReference>
<dbReference type="GO" id="GO:0045881">
    <property type="term" value="P:positive regulation of sporulation resulting in formation of a cellular spore"/>
    <property type="evidence" value="ECO:0007669"/>
    <property type="project" value="TreeGrafter"/>
</dbReference>
<keyword evidence="3" id="KW-0238">DNA-binding</keyword>
<dbReference type="PANTHER" id="PTHR33375:SF1">
    <property type="entry name" value="CHROMOSOME-PARTITIONING PROTEIN PARB-RELATED"/>
    <property type="match status" value="1"/>
</dbReference>
<accession>A0A645FP06</accession>
<keyword evidence="2" id="KW-0159">Chromosome partition</keyword>
<feature type="compositionally biased region" description="Basic and acidic residues" evidence="4">
    <location>
        <begin position="1"/>
        <end position="18"/>
    </location>
</feature>
<dbReference type="Pfam" id="PF17762">
    <property type="entry name" value="HTH_ParB"/>
    <property type="match status" value="1"/>
</dbReference>
<evidence type="ECO:0000313" key="6">
    <source>
        <dbReference type="EMBL" id="MPN15680.1"/>
    </source>
</evidence>
<sequence length="276" mass="31749">MPTEDPAKKTEPAVKPSDKVSINQLKPNKEQPRKHFDETRLLELTESIKEHGVIQPILVTRDKAGSDYIIVAGERRWRAAKKAGLKEVPVVEMDLTNQELMEVSLIENIQRQDLNPIEEAGAFKKLMDDFKMTQEAISQRVGKSRAAISNTIRLLQLDSRVLDYLADGVIFEGHGRALLGVDDPDLQYKICQKIIDEGMSVRDAENYIKNYDKMKDLRSRERKKDIFLADLEKQIGGYFGTKVTFRQKTKNRGKIEIEYYNQEDLERILDLLKAEE</sequence>
<dbReference type="AlphaFoldDB" id="A0A645FP06"/>
<name>A0A645FP06_9ZZZZ</name>
<feature type="domain" description="ParB-like N-terminal" evidence="5">
    <location>
        <begin position="18"/>
        <end position="109"/>
    </location>
</feature>
<dbReference type="CDD" id="cd16393">
    <property type="entry name" value="SPO0J_N"/>
    <property type="match status" value="1"/>
</dbReference>
<dbReference type="Pfam" id="PF23552">
    <property type="entry name" value="ParB_C"/>
    <property type="match status" value="1"/>
</dbReference>
<dbReference type="PANTHER" id="PTHR33375">
    <property type="entry name" value="CHROMOSOME-PARTITIONING PROTEIN PARB-RELATED"/>
    <property type="match status" value="1"/>
</dbReference>